<gene>
    <name evidence="3" type="ORF">OHK93_001985</name>
</gene>
<accession>A0AA43QT83</accession>
<feature type="domain" description="F-box" evidence="2">
    <location>
        <begin position="9"/>
        <end position="58"/>
    </location>
</feature>
<evidence type="ECO:0000259" key="2">
    <source>
        <dbReference type="PROSITE" id="PS50181"/>
    </source>
</evidence>
<dbReference type="AlphaFoldDB" id="A0AA43QT83"/>
<dbReference type="EMBL" id="JAPUFD010000012">
    <property type="protein sequence ID" value="MDI1490781.1"/>
    <property type="molecule type" value="Genomic_DNA"/>
</dbReference>
<proteinExistence type="predicted"/>
<dbReference type="InterPro" id="IPR036047">
    <property type="entry name" value="F-box-like_dom_sf"/>
</dbReference>
<evidence type="ECO:0000313" key="4">
    <source>
        <dbReference type="Proteomes" id="UP001161017"/>
    </source>
</evidence>
<keyword evidence="4" id="KW-1185">Reference proteome</keyword>
<evidence type="ECO:0000313" key="3">
    <source>
        <dbReference type="EMBL" id="MDI1490781.1"/>
    </source>
</evidence>
<dbReference type="InterPro" id="IPR001810">
    <property type="entry name" value="F-box_dom"/>
</dbReference>
<feature type="region of interest" description="Disordered" evidence="1">
    <location>
        <begin position="177"/>
        <end position="201"/>
    </location>
</feature>
<comment type="caution">
    <text evidence="3">The sequence shown here is derived from an EMBL/GenBank/DDBJ whole genome shotgun (WGS) entry which is preliminary data.</text>
</comment>
<name>A0AA43QT83_9LECA</name>
<dbReference type="CDD" id="cd09917">
    <property type="entry name" value="F-box_SF"/>
    <property type="match status" value="1"/>
</dbReference>
<reference evidence="3" key="1">
    <citation type="journal article" date="2023" name="Genome Biol. Evol.">
        <title>First Whole Genome Sequence and Flow Cytometry Genome Size Data for the Lichen-Forming Fungus Ramalina farinacea (Ascomycota).</title>
        <authorList>
            <person name="Llewellyn T."/>
            <person name="Mian S."/>
            <person name="Hill R."/>
            <person name="Leitch I.J."/>
            <person name="Gaya E."/>
        </authorList>
    </citation>
    <scope>NUCLEOTIDE SEQUENCE</scope>
    <source>
        <strain evidence="3">LIQ254RAFAR</strain>
    </source>
</reference>
<dbReference type="Pfam" id="PF12937">
    <property type="entry name" value="F-box-like"/>
    <property type="match status" value="1"/>
</dbReference>
<protein>
    <recommendedName>
        <fullName evidence="2">F-box domain-containing protein</fullName>
    </recommendedName>
</protein>
<evidence type="ECO:0000256" key="1">
    <source>
        <dbReference type="SAM" id="MobiDB-lite"/>
    </source>
</evidence>
<dbReference type="SUPFAM" id="SSF81383">
    <property type="entry name" value="F-box domain"/>
    <property type="match status" value="1"/>
</dbReference>
<sequence length="288" mass="33244">MSMTAYDSRAALKSIPPELTTRIFCQLPTFSDVFALAATCRRLRQVYSTNILPIYHKVAPRTIACLGQARRFFHDQSGSAEEAGFSTKDIRSLVRNSHVVKKAISQFERDIVSRVRSARRHPPNLTRTERRRFITAYYKLWDLMRSDASTWSLRIEGMTLKRLHYLYEMTKLPQSIGQGEEQVPPPTFSDEPPDSVHSINSGTSEKRIALGEKVWARIDDVSQQIFGQDSPHPVIYAKHEGFMDFVVMWDHWHDSLKDLVGHHSISSFRPDPAFEKRYLWDDSSDEEI</sequence>
<dbReference type="Proteomes" id="UP001161017">
    <property type="component" value="Unassembled WGS sequence"/>
</dbReference>
<organism evidence="3 4">
    <name type="scientific">Ramalina farinacea</name>
    <dbReference type="NCBI Taxonomy" id="258253"/>
    <lineage>
        <taxon>Eukaryota</taxon>
        <taxon>Fungi</taxon>
        <taxon>Dikarya</taxon>
        <taxon>Ascomycota</taxon>
        <taxon>Pezizomycotina</taxon>
        <taxon>Lecanoromycetes</taxon>
        <taxon>OSLEUM clade</taxon>
        <taxon>Lecanoromycetidae</taxon>
        <taxon>Lecanorales</taxon>
        <taxon>Lecanorineae</taxon>
        <taxon>Ramalinaceae</taxon>
        <taxon>Ramalina</taxon>
    </lineage>
</organism>
<dbReference type="PROSITE" id="PS50181">
    <property type="entry name" value="FBOX"/>
    <property type="match status" value="1"/>
</dbReference>